<evidence type="ECO:0000256" key="1">
    <source>
        <dbReference type="SAM" id="MobiDB-lite"/>
    </source>
</evidence>
<evidence type="ECO:0000313" key="3">
    <source>
        <dbReference type="Proteomes" id="UP000190328"/>
    </source>
</evidence>
<name>A0A1T4KRM5_9ENTE</name>
<keyword evidence="3" id="KW-1185">Reference proteome</keyword>
<evidence type="ECO:0000313" key="2">
    <source>
        <dbReference type="EMBL" id="SJZ45074.1"/>
    </source>
</evidence>
<dbReference type="RefSeq" id="WP_078806314.1">
    <property type="nucleotide sequence ID" value="NZ_FUXI01000003.1"/>
</dbReference>
<sequence length="377" mass="44703">MSVKRFKEKGYESINREFLQNNELSLEARGLLSYMESMPKNYVFHKTQLYRCFEKNKKTSIERIWNELLEENYLVAFRKREGTKYEYEYYFTQDKFSISDIEQLSKEMLENGYEIAPKTAKRKSKPKEQPKTKKTETLDTKGKNWGVDFQQSKMDSPKSTDNKLNIKKLNRKINNIDTVSKQEDIQNPPMEKSPVENIKDEMPTSEILLGQEFPFLTKKTIQLLSNFGDESKNLINKIYNSKRKVEKDFSVALSARKTKSDEERLLGDLWDVEIEMQVKTLVYKYKTSHDEGRPIQDIGAYFYSMMYLFWQQVLMNELEFDLDELMNFREVTIERPNENSIRSILQILFSKKKTRSEMNDLISQKTKENQITFASTV</sequence>
<feature type="compositionally biased region" description="Basic and acidic residues" evidence="1">
    <location>
        <begin position="126"/>
        <end position="139"/>
    </location>
</feature>
<dbReference type="OrthoDB" id="2973887at2"/>
<proteinExistence type="predicted"/>
<dbReference type="EMBL" id="FUXI01000003">
    <property type="protein sequence ID" value="SJZ45074.1"/>
    <property type="molecule type" value="Genomic_DNA"/>
</dbReference>
<dbReference type="Proteomes" id="UP000190328">
    <property type="component" value="Unassembled WGS sequence"/>
</dbReference>
<dbReference type="AlphaFoldDB" id="A0A1T4KRM5"/>
<reference evidence="2 3" key="1">
    <citation type="submission" date="2017-02" db="EMBL/GenBank/DDBJ databases">
        <authorList>
            <person name="Peterson S.W."/>
        </authorList>
    </citation>
    <scope>NUCLEOTIDE SEQUENCE [LARGE SCALE GENOMIC DNA]</scope>
    <source>
        <strain evidence="2 3">ATCC BAA-1030</strain>
    </source>
</reference>
<protein>
    <submittedName>
        <fullName evidence="2">Uncharacterized protein</fullName>
    </submittedName>
</protein>
<accession>A0A1T4KRM5</accession>
<gene>
    <name evidence="2" type="ORF">SAMN02745116_00350</name>
</gene>
<feature type="region of interest" description="Disordered" evidence="1">
    <location>
        <begin position="117"/>
        <end position="139"/>
    </location>
</feature>
<organism evidence="2 3">
    <name type="scientific">Pilibacter termitis</name>
    <dbReference type="NCBI Taxonomy" id="263852"/>
    <lineage>
        <taxon>Bacteria</taxon>
        <taxon>Bacillati</taxon>
        <taxon>Bacillota</taxon>
        <taxon>Bacilli</taxon>
        <taxon>Lactobacillales</taxon>
        <taxon>Enterococcaceae</taxon>
        <taxon>Pilibacter</taxon>
    </lineage>
</organism>